<dbReference type="Proteomes" id="UP001244552">
    <property type="component" value="Unassembled WGS sequence"/>
</dbReference>
<dbReference type="RefSeq" id="WP_209978294.1">
    <property type="nucleotide sequence ID" value="NZ_JAGINO010000001.1"/>
</dbReference>
<sequence>MAHEPAPGSTAKAAAKAATVGVAGNGREDAREPVFHGAAHGAGAGGSILLPDVGSAARSDHRAGADPGDARSSRPDQRRSDQRRSDQR</sequence>
<name>A0ABU0MCQ2_9PROT</name>
<gene>
    <name evidence="2" type="ORF">QO018_000037</name>
</gene>
<feature type="compositionally biased region" description="Low complexity" evidence="1">
    <location>
        <begin position="10"/>
        <end position="22"/>
    </location>
</feature>
<comment type="caution">
    <text evidence="2">The sequence shown here is derived from an EMBL/GenBank/DDBJ whole genome shotgun (WGS) entry which is preliminary data.</text>
</comment>
<evidence type="ECO:0000256" key="1">
    <source>
        <dbReference type="SAM" id="MobiDB-lite"/>
    </source>
</evidence>
<feature type="compositionally biased region" description="Basic and acidic residues" evidence="1">
    <location>
        <begin position="58"/>
        <end position="88"/>
    </location>
</feature>
<protein>
    <submittedName>
        <fullName evidence="2">Uncharacterized protein</fullName>
    </submittedName>
</protein>
<proteinExistence type="predicted"/>
<evidence type="ECO:0000313" key="3">
    <source>
        <dbReference type="Proteomes" id="UP001244552"/>
    </source>
</evidence>
<accession>A0ABU0MCQ2</accession>
<reference evidence="2 3" key="1">
    <citation type="submission" date="2023-07" db="EMBL/GenBank/DDBJ databases">
        <title>Genomic Encyclopedia of Type Strains, Phase IV (KMG-IV): sequencing the most valuable type-strain genomes for metagenomic binning, comparative biology and taxonomic classification.</title>
        <authorList>
            <person name="Goeker M."/>
        </authorList>
    </citation>
    <scope>NUCLEOTIDE SEQUENCE [LARGE SCALE GENOMIC DNA]</scope>
    <source>
        <strain evidence="2 3">DSM 19922</strain>
    </source>
</reference>
<organism evidence="2 3">
    <name type="scientific">Azospirillum picis</name>
    <dbReference type="NCBI Taxonomy" id="488438"/>
    <lineage>
        <taxon>Bacteria</taxon>
        <taxon>Pseudomonadati</taxon>
        <taxon>Pseudomonadota</taxon>
        <taxon>Alphaproteobacteria</taxon>
        <taxon>Rhodospirillales</taxon>
        <taxon>Azospirillaceae</taxon>
        <taxon>Azospirillum</taxon>
    </lineage>
</organism>
<evidence type="ECO:0000313" key="2">
    <source>
        <dbReference type="EMBL" id="MDQ0531205.1"/>
    </source>
</evidence>
<feature type="region of interest" description="Disordered" evidence="1">
    <location>
        <begin position="1"/>
        <end position="88"/>
    </location>
</feature>
<keyword evidence="3" id="KW-1185">Reference proteome</keyword>
<dbReference type="EMBL" id="JAUSVU010000001">
    <property type="protein sequence ID" value="MDQ0531205.1"/>
    <property type="molecule type" value="Genomic_DNA"/>
</dbReference>